<dbReference type="InterPro" id="IPR013087">
    <property type="entry name" value="Znf_C2H2_type"/>
</dbReference>
<dbReference type="EMBL" id="AZBU02000002">
    <property type="protein sequence ID" value="TKR95127.1"/>
    <property type="molecule type" value="Genomic_DNA"/>
</dbReference>
<evidence type="ECO:0000256" key="1">
    <source>
        <dbReference type="SAM" id="MobiDB-lite"/>
    </source>
</evidence>
<feature type="region of interest" description="Disordered" evidence="1">
    <location>
        <begin position="70"/>
        <end position="94"/>
    </location>
</feature>
<dbReference type="Proteomes" id="UP000298663">
    <property type="component" value="Unassembled WGS sequence"/>
</dbReference>
<evidence type="ECO:0000259" key="2">
    <source>
        <dbReference type="PROSITE" id="PS00028"/>
    </source>
</evidence>
<feature type="domain" description="C2H2-type" evidence="2">
    <location>
        <begin position="291"/>
        <end position="311"/>
    </location>
</feature>
<proteinExistence type="predicted"/>
<evidence type="ECO:0000313" key="4">
    <source>
        <dbReference type="Proteomes" id="UP000298663"/>
    </source>
</evidence>
<dbReference type="SMART" id="SM00355">
    <property type="entry name" value="ZnF_C2H2"/>
    <property type="match status" value="4"/>
</dbReference>
<keyword evidence="4" id="KW-1185">Reference proteome</keyword>
<comment type="caution">
    <text evidence="3">The sequence shown here is derived from an EMBL/GenBank/DDBJ whole genome shotgun (WGS) entry which is preliminary data.</text>
</comment>
<accession>A0A4U5PF23</accession>
<dbReference type="PROSITE" id="PS00028">
    <property type="entry name" value="ZINC_FINGER_C2H2_1"/>
    <property type="match status" value="2"/>
</dbReference>
<name>A0A4U5PF23_STECR</name>
<gene>
    <name evidence="3" type="ORF">L596_009337</name>
</gene>
<protein>
    <recommendedName>
        <fullName evidence="2">C2H2-type domain-containing protein</fullName>
    </recommendedName>
</protein>
<dbReference type="OrthoDB" id="10039931at2759"/>
<dbReference type="AlphaFoldDB" id="A0A4U5PF23"/>
<dbReference type="Gene3D" id="3.30.160.60">
    <property type="entry name" value="Classic Zinc Finger"/>
    <property type="match status" value="1"/>
</dbReference>
<evidence type="ECO:0000313" key="3">
    <source>
        <dbReference type="EMBL" id="TKR95127.1"/>
    </source>
</evidence>
<sequence>MALEAMAPRPSSSSTRDTVDALIYGHIKRKNPCLLLEMFSMEKCRALESNDHNLKPDLLKTMWKNYRIQKRNAPKPNPKLDATKNLPEPKEERKESWKTDWMHGRFCRLKDPTKRVDLAIFHHFKAKLDFKALEELFDEDTSKEYEKLVEKIDVPRIERMLALHLLEALKPENRKHVMIFKCRLCKKDIKETGKALERHIGVHEDIPSYCFIEECDKHFRSYMALNVHIIRDHDLRAPEMNSTQYYRLQVAKMEYSRKASDFSDRYFPPESFVRFDDRKKKDVQKLEDPTCHECGEFIRDPRSRRSHVATHLGLTAKCVVEDCDSVLSHASLQTSHLTNVHKRKVNSLSEKELYAHKKRKVEFNKQMKEEVPKFFPIRTALKEESD</sequence>
<organism evidence="3 4">
    <name type="scientific">Steinernema carpocapsae</name>
    <name type="common">Entomopathogenic nematode</name>
    <dbReference type="NCBI Taxonomy" id="34508"/>
    <lineage>
        <taxon>Eukaryota</taxon>
        <taxon>Metazoa</taxon>
        <taxon>Ecdysozoa</taxon>
        <taxon>Nematoda</taxon>
        <taxon>Chromadorea</taxon>
        <taxon>Rhabditida</taxon>
        <taxon>Tylenchina</taxon>
        <taxon>Panagrolaimomorpha</taxon>
        <taxon>Strongyloidoidea</taxon>
        <taxon>Steinernematidae</taxon>
        <taxon>Steinernema</taxon>
    </lineage>
</organism>
<feature type="domain" description="C2H2-type" evidence="2">
    <location>
        <begin position="210"/>
        <end position="233"/>
    </location>
</feature>
<reference evidence="3 4" key="1">
    <citation type="journal article" date="2015" name="Genome Biol.">
        <title>Comparative genomics of Steinernema reveals deeply conserved gene regulatory networks.</title>
        <authorList>
            <person name="Dillman A.R."/>
            <person name="Macchietto M."/>
            <person name="Porter C.F."/>
            <person name="Rogers A."/>
            <person name="Williams B."/>
            <person name="Antoshechkin I."/>
            <person name="Lee M.M."/>
            <person name="Goodwin Z."/>
            <person name="Lu X."/>
            <person name="Lewis E.E."/>
            <person name="Goodrich-Blair H."/>
            <person name="Stock S.P."/>
            <person name="Adams B.J."/>
            <person name="Sternberg P.W."/>
            <person name="Mortazavi A."/>
        </authorList>
    </citation>
    <scope>NUCLEOTIDE SEQUENCE [LARGE SCALE GENOMIC DNA]</scope>
    <source>
        <strain evidence="3 4">ALL</strain>
    </source>
</reference>
<reference evidence="3 4" key="2">
    <citation type="journal article" date="2019" name="G3 (Bethesda)">
        <title>Hybrid Assembly of the Genome of the Entomopathogenic Nematode Steinernema carpocapsae Identifies the X-Chromosome.</title>
        <authorList>
            <person name="Serra L."/>
            <person name="Macchietto M."/>
            <person name="Macias-Munoz A."/>
            <person name="McGill C.J."/>
            <person name="Rodriguez I.M."/>
            <person name="Rodriguez B."/>
            <person name="Murad R."/>
            <person name="Mortazavi A."/>
        </authorList>
    </citation>
    <scope>NUCLEOTIDE SEQUENCE [LARGE SCALE GENOMIC DNA]</scope>
    <source>
        <strain evidence="3 4">ALL</strain>
    </source>
</reference>